<protein>
    <submittedName>
        <fullName evidence="1">Uncharacterized protein</fullName>
    </submittedName>
</protein>
<dbReference type="OrthoDB" id="2362578at2"/>
<organism evidence="1 2">
    <name type="scientific">Oceanobacillus zhaokaii</name>
    <dbReference type="NCBI Taxonomy" id="2052660"/>
    <lineage>
        <taxon>Bacteria</taxon>
        <taxon>Bacillati</taxon>
        <taxon>Bacillota</taxon>
        <taxon>Bacilli</taxon>
        <taxon>Bacillales</taxon>
        <taxon>Bacillaceae</taxon>
        <taxon>Oceanobacillus</taxon>
    </lineage>
</organism>
<dbReference type="AlphaFoldDB" id="A0A345PDS0"/>
<dbReference type="Proteomes" id="UP000253908">
    <property type="component" value="Chromosome"/>
</dbReference>
<dbReference type="EMBL" id="CP024848">
    <property type="protein sequence ID" value="AXI08150.1"/>
    <property type="molecule type" value="Genomic_DNA"/>
</dbReference>
<sequence length="98" mass="11622">MKINKEEQETVQTYEVVTGKWNIFTSVPSHIRYYMKNPLLNKENIEVLTEHEGKPTSIRFTVEDSIVTKSFLRKRRTISEEHKQALHAGKHKWVLQNK</sequence>
<evidence type="ECO:0000313" key="2">
    <source>
        <dbReference type="Proteomes" id="UP000253908"/>
    </source>
</evidence>
<keyword evidence="2" id="KW-1185">Reference proteome</keyword>
<accession>A0A345PDS0</accession>
<dbReference type="RefSeq" id="WP_114915443.1">
    <property type="nucleotide sequence ID" value="NZ_CP024848.1"/>
</dbReference>
<reference evidence="2" key="1">
    <citation type="submission" date="2017-11" db="EMBL/GenBank/DDBJ databases">
        <authorList>
            <person name="Zhu W."/>
        </authorList>
    </citation>
    <scope>NUCLEOTIDE SEQUENCE [LARGE SCALE GENOMIC DNA]</scope>
    <source>
        <strain evidence="2">160</strain>
    </source>
</reference>
<evidence type="ECO:0000313" key="1">
    <source>
        <dbReference type="EMBL" id="AXI08150.1"/>
    </source>
</evidence>
<gene>
    <name evidence="1" type="ORF">CUC15_03845</name>
</gene>
<dbReference type="KEGG" id="ocn:CUC15_03845"/>
<proteinExistence type="predicted"/>
<name>A0A345PDS0_9BACI</name>